<reference evidence="1 2" key="1">
    <citation type="submission" date="2014-03" db="EMBL/GenBank/DDBJ databases">
        <title>Draft Genome of Photorhabdus temperata Meg1.</title>
        <authorList>
            <person name="Hurst S.G.IV."/>
            <person name="Morris K."/>
            <person name="Thomas K."/>
            <person name="Tisa L.S."/>
        </authorList>
    </citation>
    <scope>NUCLEOTIDE SEQUENCE [LARGE SCALE GENOMIC DNA]</scope>
    <source>
        <strain evidence="1 2">Meg1</strain>
    </source>
</reference>
<dbReference type="Proteomes" id="UP000028002">
    <property type="component" value="Unassembled WGS sequence"/>
</dbReference>
<accession>A0A081RTM7</accession>
<sequence>MTYKKYNPFWEGYMADFLRGYVGINQIKIPLMLLVSKSS</sequence>
<name>A0A081RTM7_PHOTE</name>
<proteinExistence type="predicted"/>
<evidence type="ECO:0000313" key="2">
    <source>
        <dbReference type="Proteomes" id="UP000028002"/>
    </source>
</evidence>
<evidence type="ECO:0000313" key="1">
    <source>
        <dbReference type="EMBL" id="KER02030.1"/>
    </source>
</evidence>
<dbReference type="PATRIC" id="fig|1393735.3.peg.3418"/>
<dbReference type="AlphaFoldDB" id="A0A081RTM7"/>
<protein>
    <submittedName>
        <fullName evidence="1">Uncharacterized protein</fullName>
    </submittedName>
</protein>
<comment type="caution">
    <text evidence="1">The sequence shown here is derived from an EMBL/GenBank/DDBJ whole genome shotgun (WGS) entry which is preliminary data.</text>
</comment>
<organism evidence="1 2">
    <name type="scientific">Photorhabdus temperata subsp. temperata Meg1</name>
    <dbReference type="NCBI Taxonomy" id="1393735"/>
    <lineage>
        <taxon>Bacteria</taxon>
        <taxon>Pseudomonadati</taxon>
        <taxon>Pseudomonadota</taxon>
        <taxon>Gammaproteobacteria</taxon>
        <taxon>Enterobacterales</taxon>
        <taxon>Morganellaceae</taxon>
        <taxon>Photorhabdus</taxon>
    </lineage>
</organism>
<gene>
    <name evidence="1" type="ORF">MEG1DRAFT_03348</name>
</gene>
<dbReference type="EMBL" id="JGVH01000060">
    <property type="protein sequence ID" value="KER02030.1"/>
    <property type="molecule type" value="Genomic_DNA"/>
</dbReference>